<reference evidence="2 3" key="1">
    <citation type="submission" date="2019-06" db="EMBL/GenBank/DDBJ databases">
        <title>Genome sequence of Litorilinea aerophila BAA-2444.</title>
        <authorList>
            <person name="Maclea K.S."/>
            <person name="Maurais E.G."/>
            <person name="Iannazzi L.C."/>
        </authorList>
    </citation>
    <scope>NUCLEOTIDE SEQUENCE [LARGE SCALE GENOMIC DNA]</scope>
    <source>
        <strain evidence="2 3">ATCC BAA-2444</strain>
    </source>
</reference>
<feature type="non-terminal residue" evidence="2">
    <location>
        <position position="1"/>
    </location>
</feature>
<evidence type="ECO:0000259" key="1">
    <source>
        <dbReference type="Pfam" id="PF00005"/>
    </source>
</evidence>
<dbReference type="AlphaFoldDB" id="A0A540VDN6"/>
<name>A0A540VDN6_9CHLR</name>
<sequence>IVEAARAAQAHDFIMEMERGYDTYVGERGVTLSGGQKQRIAIARALLKDPRILLLDDATASVDTETERQIQMALARLMQGRTSFVIAQRLSTVRMADLILVLERGRIAAQGTHHELLKASPLYAEIYERQLRPQEEDARLLEQPLKLRGQCASSS</sequence>
<dbReference type="Gene3D" id="3.40.50.300">
    <property type="entry name" value="P-loop containing nucleotide triphosphate hydrolases"/>
    <property type="match status" value="1"/>
</dbReference>
<proteinExistence type="predicted"/>
<dbReference type="SUPFAM" id="SSF52540">
    <property type="entry name" value="P-loop containing nucleoside triphosphate hydrolases"/>
    <property type="match status" value="1"/>
</dbReference>
<dbReference type="InterPro" id="IPR003439">
    <property type="entry name" value="ABC_transporter-like_ATP-bd"/>
</dbReference>
<keyword evidence="2" id="KW-0547">Nucleotide-binding</keyword>
<organism evidence="2 3">
    <name type="scientific">Litorilinea aerophila</name>
    <dbReference type="NCBI Taxonomy" id="1204385"/>
    <lineage>
        <taxon>Bacteria</taxon>
        <taxon>Bacillati</taxon>
        <taxon>Chloroflexota</taxon>
        <taxon>Caldilineae</taxon>
        <taxon>Caldilineales</taxon>
        <taxon>Caldilineaceae</taxon>
        <taxon>Litorilinea</taxon>
    </lineage>
</organism>
<protein>
    <submittedName>
        <fullName evidence="2">ATP-binding cassette domain-containing protein</fullName>
    </submittedName>
</protein>
<dbReference type="PANTHER" id="PTHR43394:SF1">
    <property type="entry name" value="ATP-BINDING CASSETTE SUB-FAMILY B MEMBER 10, MITOCHONDRIAL"/>
    <property type="match status" value="1"/>
</dbReference>
<dbReference type="PANTHER" id="PTHR43394">
    <property type="entry name" value="ATP-DEPENDENT PERMEASE MDL1, MITOCHONDRIAL"/>
    <property type="match status" value="1"/>
</dbReference>
<dbReference type="OrthoDB" id="9802264at2"/>
<dbReference type="GO" id="GO:0090374">
    <property type="term" value="P:oligopeptide export from mitochondrion"/>
    <property type="evidence" value="ECO:0007669"/>
    <property type="project" value="TreeGrafter"/>
</dbReference>
<dbReference type="GO" id="GO:0016887">
    <property type="term" value="F:ATP hydrolysis activity"/>
    <property type="evidence" value="ECO:0007669"/>
    <property type="project" value="InterPro"/>
</dbReference>
<dbReference type="GO" id="GO:0015421">
    <property type="term" value="F:ABC-type oligopeptide transporter activity"/>
    <property type="evidence" value="ECO:0007669"/>
    <property type="project" value="TreeGrafter"/>
</dbReference>
<dbReference type="EMBL" id="VIGC01000020">
    <property type="protein sequence ID" value="TQE94812.1"/>
    <property type="molecule type" value="Genomic_DNA"/>
</dbReference>
<gene>
    <name evidence="2" type="ORF">FKZ61_15415</name>
</gene>
<keyword evidence="3" id="KW-1185">Reference proteome</keyword>
<dbReference type="RefSeq" id="WP_141611037.1">
    <property type="nucleotide sequence ID" value="NZ_VIGC02000020.1"/>
</dbReference>
<keyword evidence="2" id="KW-0067">ATP-binding</keyword>
<evidence type="ECO:0000313" key="3">
    <source>
        <dbReference type="Proteomes" id="UP000317371"/>
    </source>
</evidence>
<dbReference type="InterPro" id="IPR039421">
    <property type="entry name" value="Type_1_exporter"/>
</dbReference>
<dbReference type="Pfam" id="PF00005">
    <property type="entry name" value="ABC_tran"/>
    <property type="match status" value="1"/>
</dbReference>
<comment type="caution">
    <text evidence="2">The sequence shown here is derived from an EMBL/GenBank/DDBJ whole genome shotgun (WGS) entry which is preliminary data.</text>
</comment>
<dbReference type="InParanoid" id="A0A540VDN6"/>
<accession>A0A540VDN6</accession>
<evidence type="ECO:0000313" key="2">
    <source>
        <dbReference type="EMBL" id="TQE94812.1"/>
    </source>
</evidence>
<feature type="domain" description="ABC transporter" evidence="1">
    <location>
        <begin position="8"/>
        <end position="60"/>
    </location>
</feature>
<dbReference type="GO" id="GO:0005524">
    <property type="term" value="F:ATP binding"/>
    <property type="evidence" value="ECO:0007669"/>
    <property type="project" value="UniProtKB-KW"/>
</dbReference>
<dbReference type="Proteomes" id="UP000317371">
    <property type="component" value="Unassembled WGS sequence"/>
</dbReference>
<dbReference type="InterPro" id="IPR027417">
    <property type="entry name" value="P-loop_NTPase"/>
</dbReference>